<feature type="domain" description="DUF6589" evidence="1">
    <location>
        <begin position="5"/>
        <end position="84"/>
    </location>
</feature>
<sequence length="90" mass="9971">MCEKVPLGTILKNENINEDMLTILRQFYTYLPTSGDNEVDPQLSAGDQLTVERAVNVVASISNGYTPEDRLEGMNFQIGDWHVGGKILSV</sequence>
<evidence type="ECO:0000313" key="2">
    <source>
        <dbReference type="EMBL" id="CAH3028878.1"/>
    </source>
</evidence>
<gene>
    <name evidence="2" type="ORF">PEVE_00035020</name>
</gene>
<dbReference type="EMBL" id="CALNXI010000538">
    <property type="protein sequence ID" value="CAH3028878.1"/>
    <property type="molecule type" value="Genomic_DNA"/>
</dbReference>
<comment type="caution">
    <text evidence="2">The sequence shown here is derived from an EMBL/GenBank/DDBJ whole genome shotgun (WGS) entry which is preliminary data.</text>
</comment>
<name>A0ABN8MGT3_9CNID</name>
<evidence type="ECO:0000259" key="1">
    <source>
        <dbReference type="Pfam" id="PF20231"/>
    </source>
</evidence>
<reference evidence="2 3" key="1">
    <citation type="submission" date="2022-05" db="EMBL/GenBank/DDBJ databases">
        <authorList>
            <consortium name="Genoscope - CEA"/>
            <person name="William W."/>
        </authorList>
    </citation>
    <scope>NUCLEOTIDE SEQUENCE [LARGE SCALE GENOMIC DNA]</scope>
</reference>
<proteinExistence type="predicted"/>
<keyword evidence="3" id="KW-1185">Reference proteome</keyword>
<evidence type="ECO:0000313" key="3">
    <source>
        <dbReference type="Proteomes" id="UP001159427"/>
    </source>
</evidence>
<organism evidence="2 3">
    <name type="scientific">Porites evermanni</name>
    <dbReference type="NCBI Taxonomy" id="104178"/>
    <lineage>
        <taxon>Eukaryota</taxon>
        <taxon>Metazoa</taxon>
        <taxon>Cnidaria</taxon>
        <taxon>Anthozoa</taxon>
        <taxon>Hexacorallia</taxon>
        <taxon>Scleractinia</taxon>
        <taxon>Fungiina</taxon>
        <taxon>Poritidae</taxon>
        <taxon>Porites</taxon>
    </lineage>
</organism>
<dbReference type="Proteomes" id="UP001159427">
    <property type="component" value="Unassembled WGS sequence"/>
</dbReference>
<feature type="non-terminal residue" evidence="2">
    <location>
        <position position="90"/>
    </location>
</feature>
<dbReference type="Pfam" id="PF20231">
    <property type="entry name" value="DUF6589"/>
    <property type="match status" value="1"/>
</dbReference>
<dbReference type="InterPro" id="IPR046496">
    <property type="entry name" value="DUF6589"/>
</dbReference>
<protein>
    <recommendedName>
        <fullName evidence="1">DUF6589 domain-containing protein</fullName>
    </recommendedName>
</protein>
<accession>A0ABN8MGT3</accession>